<feature type="transmembrane region" description="Helical" evidence="1">
    <location>
        <begin position="133"/>
        <end position="151"/>
    </location>
</feature>
<dbReference type="Proteomes" id="UP000598271">
    <property type="component" value="Unassembled WGS sequence"/>
</dbReference>
<accession>A0A8J3D6R5</accession>
<name>A0A8J3D6R5_9BACT</name>
<keyword evidence="3" id="KW-1185">Reference proteome</keyword>
<keyword evidence="1" id="KW-0812">Transmembrane</keyword>
<evidence type="ECO:0000256" key="1">
    <source>
        <dbReference type="SAM" id="Phobius"/>
    </source>
</evidence>
<reference evidence="2 3" key="1">
    <citation type="journal article" date="2014" name="Int. J. Syst. Evol. Microbiol.">
        <title>Complete genome sequence of Corynebacterium casei LMG S-19264T (=DSM 44701T), isolated from a smear-ripened cheese.</title>
        <authorList>
            <consortium name="US DOE Joint Genome Institute (JGI-PGF)"/>
            <person name="Walter F."/>
            <person name="Albersmeier A."/>
            <person name="Kalinowski J."/>
            <person name="Ruckert C."/>
        </authorList>
    </citation>
    <scope>NUCLEOTIDE SEQUENCE [LARGE SCALE GENOMIC DNA]</scope>
    <source>
        <strain evidence="2 3">KCTC 12866</strain>
    </source>
</reference>
<feature type="transmembrane region" description="Helical" evidence="1">
    <location>
        <begin position="96"/>
        <end position="113"/>
    </location>
</feature>
<sequence length="231" mass="27355">MAFFTYIERYPLASSAVFFILVPLFVAGLRYPQFNVAFRLLFIYLLLDLTVGLWMMYLAAHRTNNILLLNLFVPLRYVLFSGMFYYYFRSALVRRIIFYSILAFGPFALLDIYASNRNLSDLHNHLVGRYSQVVESVLIIFWVLLFFYEIIKTLKVSNILGYPFFWVCAGLLIFYSGNIFYFPFWYYTNTWENKLQVGLIDDLPFVVEIISLSLFSIGIWHTRSHHDDLYS</sequence>
<evidence type="ECO:0000313" key="3">
    <source>
        <dbReference type="Proteomes" id="UP000598271"/>
    </source>
</evidence>
<feature type="transmembrane region" description="Helical" evidence="1">
    <location>
        <begin position="66"/>
        <end position="87"/>
    </location>
</feature>
<feature type="transmembrane region" description="Helical" evidence="1">
    <location>
        <begin position="41"/>
        <end position="60"/>
    </location>
</feature>
<gene>
    <name evidence="2" type="ORF">GCM10007390_12110</name>
</gene>
<feature type="transmembrane region" description="Helical" evidence="1">
    <location>
        <begin position="12"/>
        <end position="29"/>
    </location>
</feature>
<comment type="caution">
    <text evidence="2">The sequence shown here is derived from an EMBL/GenBank/DDBJ whole genome shotgun (WGS) entry which is preliminary data.</text>
</comment>
<dbReference type="AlphaFoldDB" id="A0A8J3D6R5"/>
<keyword evidence="1" id="KW-0472">Membrane</keyword>
<keyword evidence="1" id="KW-1133">Transmembrane helix</keyword>
<protein>
    <submittedName>
        <fullName evidence="2">Uncharacterized protein</fullName>
    </submittedName>
</protein>
<proteinExistence type="predicted"/>
<feature type="transmembrane region" description="Helical" evidence="1">
    <location>
        <begin position="163"/>
        <end position="183"/>
    </location>
</feature>
<dbReference type="EMBL" id="BMXF01000001">
    <property type="protein sequence ID" value="GHB59967.1"/>
    <property type="molecule type" value="Genomic_DNA"/>
</dbReference>
<dbReference type="RefSeq" id="WP_189563431.1">
    <property type="nucleotide sequence ID" value="NZ_BMXF01000001.1"/>
</dbReference>
<organism evidence="2 3">
    <name type="scientific">Persicitalea jodogahamensis</name>
    <dbReference type="NCBI Taxonomy" id="402147"/>
    <lineage>
        <taxon>Bacteria</taxon>
        <taxon>Pseudomonadati</taxon>
        <taxon>Bacteroidota</taxon>
        <taxon>Cytophagia</taxon>
        <taxon>Cytophagales</taxon>
        <taxon>Spirosomataceae</taxon>
        <taxon>Persicitalea</taxon>
    </lineage>
</organism>
<evidence type="ECO:0000313" key="2">
    <source>
        <dbReference type="EMBL" id="GHB59967.1"/>
    </source>
</evidence>